<feature type="domain" description="RRM" evidence="9">
    <location>
        <begin position="469"/>
        <end position="547"/>
    </location>
</feature>
<dbReference type="InterPro" id="IPR002109">
    <property type="entry name" value="Glutaredoxin"/>
</dbReference>
<comment type="function">
    <text evidence="5">RNA-binding component of the eukaryotic translation initiation factor 3 (eIF-3) complex, which is involved in protein synthesis of a specialized repertoire of mRNAs and, together with other initiation factors, stimulates binding of mRNA and methionyl-tRNAi to the 40S ribosome. The eIF-3 complex specifically targets and initiates translation of a subset of mRNAs involved in cell proliferation. This subunit can bind 18S rRNA.</text>
</comment>
<dbReference type="AlphaFoldDB" id="A0A1Q9DDQ6"/>
<dbReference type="GO" id="GO:0003723">
    <property type="term" value="F:RNA binding"/>
    <property type="evidence" value="ECO:0007669"/>
    <property type="project" value="UniProtKB-UniRule"/>
</dbReference>
<dbReference type="InterPro" id="IPR024675">
    <property type="entry name" value="eIF3g_N"/>
</dbReference>
<dbReference type="PROSITE" id="PS50102">
    <property type="entry name" value="RRM"/>
    <property type="match status" value="1"/>
</dbReference>
<dbReference type="PROSITE" id="PS50103">
    <property type="entry name" value="ZF_C3H1"/>
    <property type="match status" value="1"/>
</dbReference>
<gene>
    <name evidence="12" type="primary">Eif3g</name>
    <name evidence="12" type="ORF">AK812_SmicGene24753</name>
</gene>
<dbReference type="Gene3D" id="3.30.70.330">
    <property type="match status" value="1"/>
</dbReference>
<evidence type="ECO:0000256" key="7">
    <source>
        <dbReference type="PROSITE-ProRule" id="PRU00723"/>
    </source>
</evidence>
<evidence type="ECO:0000256" key="3">
    <source>
        <dbReference type="ARBA" id="ARBA00022884"/>
    </source>
</evidence>
<dbReference type="SMART" id="SM00356">
    <property type="entry name" value="ZnF_C3H1"/>
    <property type="match status" value="2"/>
</dbReference>
<dbReference type="GO" id="GO:0016282">
    <property type="term" value="C:eukaryotic 43S preinitiation complex"/>
    <property type="evidence" value="ECO:0007669"/>
    <property type="project" value="UniProtKB-UniRule"/>
</dbReference>
<dbReference type="GO" id="GO:0001732">
    <property type="term" value="P:formation of cytoplasmic translation initiation complex"/>
    <property type="evidence" value="ECO:0007669"/>
    <property type="project" value="UniProtKB-UniRule"/>
</dbReference>
<dbReference type="InterPro" id="IPR034240">
    <property type="entry name" value="eIF3G_RRM"/>
</dbReference>
<accession>A0A1Q9DDQ6</accession>
<feature type="compositionally biased region" description="Basic and acidic residues" evidence="8">
    <location>
        <begin position="413"/>
        <end position="425"/>
    </location>
</feature>
<dbReference type="Pfam" id="PF00462">
    <property type="entry name" value="Glutaredoxin"/>
    <property type="match status" value="1"/>
</dbReference>
<feature type="domain" description="G-patch" evidence="11">
    <location>
        <begin position="717"/>
        <end position="742"/>
    </location>
</feature>
<dbReference type="GO" id="GO:0003743">
    <property type="term" value="F:translation initiation factor activity"/>
    <property type="evidence" value="ECO:0007669"/>
    <property type="project" value="UniProtKB-UniRule"/>
</dbReference>
<evidence type="ECO:0000256" key="1">
    <source>
        <dbReference type="ARBA" id="ARBA00022490"/>
    </source>
</evidence>
<dbReference type="InterPro" id="IPR035979">
    <property type="entry name" value="RBD_domain_sf"/>
</dbReference>
<dbReference type="InterPro" id="IPR012677">
    <property type="entry name" value="Nucleotide-bd_a/b_plait_sf"/>
</dbReference>
<evidence type="ECO:0000259" key="11">
    <source>
        <dbReference type="PROSITE" id="PS50174"/>
    </source>
</evidence>
<comment type="similarity">
    <text evidence="5">Belongs to the eIF-3 subunit G family.</text>
</comment>
<keyword evidence="7" id="KW-0479">Metal-binding</keyword>
<keyword evidence="1 5" id="KW-0963">Cytoplasm</keyword>
<evidence type="ECO:0000256" key="6">
    <source>
        <dbReference type="PROSITE-ProRule" id="PRU00176"/>
    </source>
</evidence>
<evidence type="ECO:0000313" key="13">
    <source>
        <dbReference type="Proteomes" id="UP000186817"/>
    </source>
</evidence>
<dbReference type="Pfam" id="PF00076">
    <property type="entry name" value="RRM_1"/>
    <property type="match status" value="1"/>
</dbReference>
<reference evidence="12 13" key="1">
    <citation type="submission" date="2016-02" db="EMBL/GenBank/DDBJ databases">
        <title>Genome analysis of coral dinoflagellate symbionts highlights evolutionary adaptations to a symbiotic lifestyle.</title>
        <authorList>
            <person name="Aranda M."/>
            <person name="Li Y."/>
            <person name="Liew Y.J."/>
            <person name="Baumgarten S."/>
            <person name="Simakov O."/>
            <person name="Wilson M."/>
            <person name="Piel J."/>
            <person name="Ashoor H."/>
            <person name="Bougouffa S."/>
            <person name="Bajic V.B."/>
            <person name="Ryu T."/>
            <person name="Ravasi T."/>
            <person name="Bayer T."/>
            <person name="Micklem G."/>
            <person name="Kim H."/>
            <person name="Bhak J."/>
            <person name="Lajeunesse T.C."/>
            <person name="Voolstra C.R."/>
        </authorList>
    </citation>
    <scope>NUCLEOTIDE SEQUENCE [LARGE SCALE GENOMIC DNA]</scope>
    <source>
        <strain evidence="12 13">CCMP2467</strain>
    </source>
</reference>
<dbReference type="Proteomes" id="UP000186817">
    <property type="component" value="Unassembled WGS sequence"/>
</dbReference>
<organism evidence="12 13">
    <name type="scientific">Symbiodinium microadriaticum</name>
    <name type="common">Dinoflagellate</name>
    <name type="synonym">Zooxanthella microadriatica</name>
    <dbReference type="NCBI Taxonomy" id="2951"/>
    <lineage>
        <taxon>Eukaryota</taxon>
        <taxon>Sar</taxon>
        <taxon>Alveolata</taxon>
        <taxon>Dinophyceae</taxon>
        <taxon>Suessiales</taxon>
        <taxon>Symbiodiniaceae</taxon>
        <taxon>Symbiodinium</taxon>
    </lineage>
</organism>
<evidence type="ECO:0000256" key="4">
    <source>
        <dbReference type="ARBA" id="ARBA00022917"/>
    </source>
</evidence>
<dbReference type="OrthoDB" id="1749473at2759"/>
<keyword evidence="13" id="KW-1185">Reference proteome</keyword>
<dbReference type="CDD" id="cd12408">
    <property type="entry name" value="RRM_eIF3G_like"/>
    <property type="match status" value="1"/>
</dbReference>
<dbReference type="SMART" id="SM00443">
    <property type="entry name" value="G_patch"/>
    <property type="match status" value="1"/>
</dbReference>
<dbReference type="InterPro" id="IPR011767">
    <property type="entry name" value="GLR_AS"/>
</dbReference>
<dbReference type="Pfam" id="PF12353">
    <property type="entry name" value="eIF3g"/>
    <property type="match status" value="1"/>
</dbReference>
<dbReference type="GO" id="GO:0005852">
    <property type="term" value="C:eukaryotic translation initiation factor 3 complex"/>
    <property type="evidence" value="ECO:0007669"/>
    <property type="project" value="UniProtKB-UniRule"/>
</dbReference>
<comment type="subcellular location">
    <subcellularLocation>
        <location evidence="5">Cytoplasm</location>
    </subcellularLocation>
</comment>
<evidence type="ECO:0000256" key="5">
    <source>
        <dbReference type="HAMAP-Rule" id="MF_03006"/>
    </source>
</evidence>
<evidence type="ECO:0000256" key="2">
    <source>
        <dbReference type="ARBA" id="ARBA00022540"/>
    </source>
</evidence>
<feature type="zinc finger region" description="C3H1-type" evidence="7">
    <location>
        <begin position="628"/>
        <end position="655"/>
    </location>
</feature>
<comment type="subunit">
    <text evidence="5">Component of the eukaryotic translation initiation factor 3 (eIF-3) complex.</text>
</comment>
<comment type="caution">
    <text evidence="12">The sequence shown here is derived from an EMBL/GenBank/DDBJ whole genome shotgun (WGS) entry which is preliminary data.</text>
</comment>
<dbReference type="Pfam" id="PF10507">
    <property type="entry name" value="TMEM65"/>
    <property type="match status" value="1"/>
</dbReference>
<dbReference type="PROSITE" id="PS00195">
    <property type="entry name" value="GLUTAREDOXIN_1"/>
    <property type="match status" value="1"/>
</dbReference>
<feature type="region of interest" description="Disordered" evidence="8">
    <location>
        <begin position="413"/>
        <end position="466"/>
    </location>
</feature>
<dbReference type="InterPro" id="IPR019537">
    <property type="entry name" value="TMEM65"/>
</dbReference>
<dbReference type="SUPFAM" id="SSF54928">
    <property type="entry name" value="RNA-binding domain, RBD"/>
    <property type="match status" value="1"/>
</dbReference>
<dbReference type="SMART" id="SM00360">
    <property type="entry name" value="RRM"/>
    <property type="match status" value="1"/>
</dbReference>
<dbReference type="Gene3D" id="1.20.120.1350">
    <property type="entry name" value="Pneumovirus matrix protein 2 (M2), zinc-binding domain"/>
    <property type="match status" value="1"/>
</dbReference>
<dbReference type="PROSITE" id="PS51354">
    <property type="entry name" value="GLUTAREDOXIN_2"/>
    <property type="match status" value="1"/>
</dbReference>
<dbReference type="SUPFAM" id="SSF52833">
    <property type="entry name" value="Thioredoxin-like"/>
    <property type="match status" value="1"/>
</dbReference>
<dbReference type="HAMAP" id="MF_03006">
    <property type="entry name" value="eIF3g"/>
    <property type="match status" value="1"/>
</dbReference>
<keyword evidence="2 5" id="KW-0396">Initiation factor</keyword>
<dbReference type="Gene3D" id="3.40.30.10">
    <property type="entry name" value="Glutaredoxin"/>
    <property type="match status" value="1"/>
</dbReference>
<dbReference type="PANTHER" id="PTHR10352">
    <property type="entry name" value="EUKARYOTIC TRANSLATION INITIATION FACTOR 3 SUBUNIT G"/>
    <property type="match status" value="1"/>
</dbReference>
<dbReference type="InterPro" id="IPR000467">
    <property type="entry name" value="G_patch_dom"/>
</dbReference>
<keyword evidence="4 5" id="KW-0648">Protein biosynthesis</keyword>
<dbReference type="InterPro" id="IPR017334">
    <property type="entry name" value="eIF3_g"/>
</dbReference>
<dbReference type="InterPro" id="IPR000504">
    <property type="entry name" value="RRM_dom"/>
</dbReference>
<evidence type="ECO:0000259" key="9">
    <source>
        <dbReference type="PROSITE" id="PS50102"/>
    </source>
</evidence>
<evidence type="ECO:0000313" key="12">
    <source>
        <dbReference type="EMBL" id="OLP93353.1"/>
    </source>
</evidence>
<keyword evidence="7" id="KW-0863">Zinc-finger</keyword>
<dbReference type="Pfam" id="PF01585">
    <property type="entry name" value="G-patch"/>
    <property type="match status" value="1"/>
</dbReference>
<dbReference type="InterPro" id="IPR036249">
    <property type="entry name" value="Thioredoxin-like_sf"/>
</dbReference>
<keyword evidence="3 6" id="KW-0694">RNA-binding</keyword>
<dbReference type="GO" id="GO:0008270">
    <property type="term" value="F:zinc ion binding"/>
    <property type="evidence" value="ECO:0007669"/>
    <property type="project" value="UniProtKB-KW"/>
</dbReference>
<sequence length="867" mass="93432">MTQVGSTMDAVLGARLGISSITAAAIGLFCSDSCGVLFGGTIESFAGRLGLPTANLTSEQLEMPETKRVATLGRLVGVQLGVLLGSTTLLLQGGGDADKNSAQETACAADLPSHLAATAAITTAADVVVFSKPGCPFCEEAENMLLASGVAFRKVPHDVHQKNLQELTSSTAAPSIWMHGKYVGNKYIDGGLATDSHLMILLSADVKAEQVLPEALPGGPSLIVLQCTPDTRLLARTQGTIVSVLIGAVREASSLKKLKEANMSATRWGRKWADFDDEEETTMQEAQGRFETQADKDGIKSVVEYVEKNGGTYKITKKVKEVVTTKWTNDAIQARKSLEKFGKAATNSEADEKTLCMRSVEEIPVESAKKIHVDLSQKDDAEEKFFEESLTITESLLKEKKVWTDLNKEMKDQVGVGEEEKKDSTEAAATLASGAPGKYVPPSLRGAQGDGAKGKGKGKGGDYSGQQDATLRVFNLSDDVKEGDLQDLFGQCGRLQRVFLAKDMTTYQSKGFAFITYYNREDAQRAIDRLNGHGYDNLIMKVEWAKPRTAAQVAPAVRSLSMPPPGKWDKGKGKTGKSKGKGSTDGSTAANASYSDRQQTSSIESSCKFFGSSKGCNKDACPFSHSNPNGVPFCAFFQRGQCEKGAACTFRHQQWSSPDEAKAFYASRDGGLVETSAARYKQVRRGGNEDKSAGLRLGSEHVELEGEIEKDFQEETYGSNAMRMMEKMGYKAGSGLGKENQGRTSLLGSCIALEHSSGTSALGFSHYAGAIRVTAAERAARLADARAKKCQKLENASFVHHNLLSSDESSDGEDPHVKSRDTDLLKGCLHLLVCCHSFVGNDNADSSYSFFLSLHIFLQYHTHQCRA</sequence>
<feature type="domain" description="C3H1-type" evidence="10">
    <location>
        <begin position="628"/>
        <end position="655"/>
    </location>
</feature>
<evidence type="ECO:0000259" key="10">
    <source>
        <dbReference type="PROSITE" id="PS50103"/>
    </source>
</evidence>
<dbReference type="EMBL" id="LSRX01000585">
    <property type="protein sequence ID" value="OLP93353.1"/>
    <property type="molecule type" value="Genomic_DNA"/>
</dbReference>
<feature type="region of interest" description="Disordered" evidence="8">
    <location>
        <begin position="555"/>
        <end position="597"/>
    </location>
</feature>
<keyword evidence="7" id="KW-0862">Zinc</keyword>
<dbReference type="PROSITE" id="PS50174">
    <property type="entry name" value="G_PATCH"/>
    <property type="match status" value="1"/>
</dbReference>
<name>A0A1Q9DDQ6_SYMMI</name>
<dbReference type="GO" id="GO:0033290">
    <property type="term" value="C:eukaryotic 48S preinitiation complex"/>
    <property type="evidence" value="ECO:0007669"/>
    <property type="project" value="UniProtKB-UniRule"/>
</dbReference>
<proteinExistence type="inferred from homology"/>
<protein>
    <recommendedName>
        <fullName evidence="5">Eukaryotic translation initiation factor 3 subunit G</fullName>
        <shortName evidence="5">eIF3g</shortName>
    </recommendedName>
    <alternativeName>
        <fullName evidence="5">Eukaryotic translation initiation factor 3 RNA-binding subunit</fullName>
        <shortName evidence="5">eIF-3 RNA-binding subunit</shortName>
    </alternativeName>
    <alternativeName>
        <fullName evidence="5">Eukaryotic translation initiation factor 3 subunit 4</fullName>
    </alternativeName>
</protein>
<evidence type="ECO:0000256" key="8">
    <source>
        <dbReference type="SAM" id="MobiDB-lite"/>
    </source>
</evidence>
<dbReference type="InterPro" id="IPR000571">
    <property type="entry name" value="Znf_CCCH"/>
</dbReference>